<dbReference type="InterPro" id="IPR001119">
    <property type="entry name" value="SLH_dom"/>
</dbReference>
<dbReference type="RefSeq" id="WP_368004969.1">
    <property type="nucleotide sequence ID" value="NZ_JAMXFF010000002.1"/>
</dbReference>
<proteinExistence type="predicted"/>
<feature type="domain" description="SLH" evidence="2">
    <location>
        <begin position="87"/>
        <end position="150"/>
    </location>
</feature>
<feature type="region of interest" description="Disordered" evidence="1">
    <location>
        <begin position="400"/>
        <end position="429"/>
    </location>
</feature>
<protein>
    <submittedName>
        <fullName evidence="3">Peptidoglycan DD-metalloendopeptidase family protein</fullName>
    </submittedName>
</protein>
<dbReference type="EMBL" id="JAMXFF010000002">
    <property type="protein sequence ID" value="MCT7965267.1"/>
    <property type="molecule type" value="Genomic_DNA"/>
</dbReference>
<dbReference type="Gene3D" id="2.70.70.10">
    <property type="entry name" value="Glucose Permease (Domain IIA)"/>
    <property type="match status" value="1"/>
</dbReference>
<dbReference type="InterPro" id="IPR016047">
    <property type="entry name" value="M23ase_b-sheet_dom"/>
</dbReference>
<dbReference type="InterPro" id="IPR011055">
    <property type="entry name" value="Dup_hybrid_motif"/>
</dbReference>
<sequence length="616" mass="66134">MNIQQLAIGTLAAIVTADLTQEASVSPGGRSPALASPASNEVHDPHHPGEDALQHYAVVIPGDRDKMLDPSLNDFNPSAPTLRASVEHQKPLTDLEGHWAKEFIEVLQAQGIILGFPDGSFQPDAAMTQAQFAAVLQRAFQGRYLSPDEPLSPEVPGDDWAESAIAVASFRGWMGGDPNQGFAPNQPIPRLQVLIALVNGLNLKPPRDILGNVDTYFSSSASIPADAQAPLAGAILLLEKLEQHRHLYGGTIPNDWFSNPDRIATRGEVAAFIYQALAIVEAESSGTELPTVSRSPSVTPTGESPEITASLFPAFPAESVVTLFPQSPETPENPDESLDNFHQSDRPAVESRFSPPSNRWGIGGEGFAMTEADLEPFEDLDSHAVPREETVIQGDRFQPTWERQSRPSESLNALLPPRPVTPTLSEASADPLEDSISLRLETLRGRIQSTPSLVPELPPLAAAGSYLPEPGELFQGYMWPARGVFTSGFGMRWGRMHKGIDIAGPIGTPIMAAGTGIVTFAGWNSGGYGNLVEIEHPDGSLTRYAHNHRILVSAGQSVIQGQLIAEMGSTGNSTGPHLHFELYPPGTDAADPLVYLPGDRQKLRVDSTVGQAVYSR</sequence>
<feature type="region of interest" description="Disordered" evidence="1">
    <location>
        <begin position="324"/>
        <end position="360"/>
    </location>
</feature>
<accession>A0ABT2MLA2</accession>
<dbReference type="Pfam" id="PF00395">
    <property type="entry name" value="SLH"/>
    <property type="match status" value="2"/>
</dbReference>
<reference evidence="3 4" key="1">
    <citation type="journal article" date="2022" name="Front. Microbiol.">
        <title>High genomic differentiation and limited gene flow indicate recent cryptic speciation within the genus Laspinema (cyanobacteria).</title>
        <authorList>
            <person name="Stanojkovic A."/>
            <person name="Skoupy S."/>
            <person name="Skaloud P."/>
            <person name="Dvorak P."/>
        </authorList>
    </citation>
    <scope>NUCLEOTIDE SEQUENCE [LARGE SCALE GENOMIC DNA]</scope>
    <source>
        <strain evidence="3 4">D2a</strain>
    </source>
</reference>
<dbReference type="SUPFAM" id="SSF51261">
    <property type="entry name" value="Duplicated hybrid motif"/>
    <property type="match status" value="1"/>
</dbReference>
<evidence type="ECO:0000313" key="3">
    <source>
        <dbReference type="EMBL" id="MCT7965267.1"/>
    </source>
</evidence>
<dbReference type="PANTHER" id="PTHR21666">
    <property type="entry name" value="PEPTIDASE-RELATED"/>
    <property type="match status" value="1"/>
</dbReference>
<feature type="region of interest" description="Disordered" evidence="1">
    <location>
        <begin position="22"/>
        <end position="49"/>
    </location>
</feature>
<name>A0ABT2MLA2_9CYAN</name>
<dbReference type="Pfam" id="PF01551">
    <property type="entry name" value="Peptidase_M23"/>
    <property type="match status" value="1"/>
</dbReference>
<dbReference type="CDD" id="cd12797">
    <property type="entry name" value="M23_peptidase"/>
    <property type="match status" value="1"/>
</dbReference>
<dbReference type="PROSITE" id="PS51272">
    <property type="entry name" value="SLH"/>
    <property type="match status" value="2"/>
</dbReference>
<feature type="domain" description="SLH" evidence="2">
    <location>
        <begin position="151"/>
        <end position="211"/>
    </location>
</feature>
<evidence type="ECO:0000256" key="1">
    <source>
        <dbReference type="SAM" id="MobiDB-lite"/>
    </source>
</evidence>
<organism evidence="3 4">
    <name type="scientific">Laspinema palackyanum D2a</name>
    <dbReference type="NCBI Taxonomy" id="2953684"/>
    <lineage>
        <taxon>Bacteria</taxon>
        <taxon>Bacillati</taxon>
        <taxon>Cyanobacteriota</taxon>
        <taxon>Cyanophyceae</taxon>
        <taxon>Oscillatoriophycideae</taxon>
        <taxon>Oscillatoriales</taxon>
        <taxon>Laspinemataceae</taxon>
        <taxon>Laspinema</taxon>
        <taxon>Laspinema palackyanum</taxon>
    </lineage>
</organism>
<feature type="region of interest" description="Disordered" evidence="1">
    <location>
        <begin position="286"/>
        <end position="307"/>
    </location>
</feature>
<gene>
    <name evidence="3" type="ORF">NG799_02835</name>
</gene>
<evidence type="ECO:0000259" key="2">
    <source>
        <dbReference type="PROSITE" id="PS51272"/>
    </source>
</evidence>
<dbReference type="Proteomes" id="UP001525890">
    <property type="component" value="Unassembled WGS sequence"/>
</dbReference>
<dbReference type="InterPro" id="IPR050570">
    <property type="entry name" value="Cell_wall_metabolism_enzyme"/>
</dbReference>
<evidence type="ECO:0000313" key="4">
    <source>
        <dbReference type="Proteomes" id="UP001525890"/>
    </source>
</evidence>
<comment type="caution">
    <text evidence="3">The sequence shown here is derived from an EMBL/GenBank/DDBJ whole genome shotgun (WGS) entry which is preliminary data.</text>
</comment>
<keyword evidence="4" id="KW-1185">Reference proteome</keyword>
<dbReference type="PANTHER" id="PTHR21666:SF270">
    <property type="entry name" value="MUREIN HYDROLASE ACTIVATOR ENVC"/>
    <property type="match status" value="1"/>
</dbReference>
<feature type="compositionally biased region" description="Polar residues" evidence="1">
    <location>
        <begin position="286"/>
        <end position="302"/>
    </location>
</feature>